<name>A0A0E9LU70_9BACT</name>
<reference evidence="2 3" key="1">
    <citation type="journal article" date="2015" name="Microbes Environ.">
        <title>Distribution and evolution of nitrogen fixation genes in the phylum bacteroidetes.</title>
        <authorList>
            <person name="Inoue J."/>
            <person name="Oshima K."/>
            <person name="Suda W."/>
            <person name="Sakamoto M."/>
            <person name="Iino T."/>
            <person name="Noda S."/>
            <person name="Hongoh Y."/>
            <person name="Hattori M."/>
            <person name="Ohkuma M."/>
        </authorList>
    </citation>
    <scope>NUCLEOTIDE SEQUENCE [LARGE SCALE GENOMIC DNA]</scope>
    <source>
        <strain evidence="2">JCM 15548</strain>
    </source>
</reference>
<evidence type="ECO:0000256" key="1">
    <source>
        <dbReference type="SAM" id="MobiDB-lite"/>
    </source>
</evidence>
<feature type="region of interest" description="Disordered" evidence="1">
    <location>
        <begin position="363"/>
        <end position="390"/>
    </location>
</feature>
<evidence type="ECO:0000313" key="2">
    <source>
        <dbReference type="EMBL" id="GAO29122.1"/>
    </source>
</evidence>
<dbReference type="Pfam" id="PF18939">
    <property type="entry name" value="DUF5686"/>
    <property type="match status" value="1"/>
</dbReference>
<dbReference type="Proteomes" id="UP000032900">
    <property type="component" value="Unassembled WGS sequence"/>
</dbReference>
<accession>A0A0E9LU70</accession>
<keyword evidence="3" id="KW-1185">Reference proteome</keyword>
<evidence type="ECO:0008006" key="4">
    <source>
        <dbReference type="Google" id="ProtNLM"/>
    </source>
</evidence>
<dbReference type="OrthoDB" id="983143at2"/>
<dbReference type="InterPro" id="IPR008969">
    <property type="entry name" value="CarboxyPept-like_regulatory"/>
</dbReference>
<proteinExistence type="predicted"/>
<dbReference type="Gene3D" id="2.60.40.1120">
    <property type="entry name" value="Carboxypeptidase-like, regulatory domain"/>
    <property type="match status" value="1"/>
</dbReference>
<evidence type="ECO:0000313" key="3">
    <source>
        <dbReference type="Proteomes" id="UP000032900"/>
    </source>
</evidence>
<dbReference type="EMBL" id="BAZW01000006">
    <property type="protein sequence ID" value="GAO29122.1"/>
    <property type="molecule type" value="Genomic_DNA"/>
</dbReference>
<feature type="compositionally biased region" description="Acidic residues" evidence="1">
    <location>
        <begin position="369"/>
        <end position="383"/>
    </location>
</feature>
<dbReference type="AlphaFoldDB" id="A0A0E9LU70"/>
<dbReference type="Pfam" id="PF13715">
    <property type="entry name" value="CarbopepD_reg_2"/>
    <property type="match status" value="1"/>
</dbReference>
<dbReference type="STRING" id="1236989.JCM15548_11280"/>
<dbReference type="InterPro" id="IPR043741">
    <property type="entry name" value="DUF5686"/>
</dbReference>
<dbReference type="SUPFAM" id="SSF49464">
    <property type="entry name" value="Carboxypeptidase regulatory domain-like"/>
    <property type="match status" value="1"/>
</dbReference>
<gene>
    <name evidence="2" type="ORF">JCM15548_11280</name>
</gene>
<protein>
    <recommendedName>
        <fullName evidence="4">TonB-dependent receptor</fullName>
    </recommendedName>
</protein>
<dbReference type="RefSeq" id="WP_062122971.1">
    <property type="nucleotide sequence ID" value="NZ_BAZW01000006.1"/>
</dbReference>
<sequence length="549" mass="61475">MHPGLLPSVASFIVFFLLGALPLSASSVSGLVHDPQGNPVAGASVYIKESRTGTSTNSEGFYQVPLPAGTYHLQFQALGFARREFKVTIPEHHEEELNVELKEVLFKIREVRVYSGGEDPAYAMMRKAIGLAPYYLRQASSYEAEVYLRGSFVLEKVPKLLGKSLSVSVNDQEPKVGETFTVESLNHLEFIAPDTFNHTVVSSRSTFSGLDDNSPIGYINSSFYASDNELYISPLSPQAMRHYKFRYDGYIMDGNRVVNKIRVIPRRKSQQLLEGDLYLVEDLWNIHTVDFKLEPFYGSIKMRQVYAPVEDGIWLPVSHHFNIDAAIMGIKGKADYVSSVKYEVVVLDSLLAIPSLIAGHLARESAPSEPEEASEETPEEAPEEAPTKNQRRIEQLMEKEEMNNRDMMRLASLIEKESQSSQRQQEELLEIKSSYQFKVEKDSVPRDSVFWRSVRPIPLTQAEQRSFAVKDSLLAVAKDSVVNDSAKHVSQFSKIRRKLFNGTTFPHEADFSVNYGGLLDLSTLASMPWMAGGTDKKPASCGSRIPSTP</sequence>
<comment type="caution">
    <text evidence="2">The sequence shown here is derived from an EMBL/GenBank/DDBJ whole genome shotgun (WGS) entry which is preliminary data.</text>
</comment>
<organism evidence="2 3">
    <name type="scientific">Geofilum rubicundum JCM 15548</name>
    <dbReference type="NCBI Taxonomy" id="1236989"/>
    <lineage>
        <taxon>Bacteria</taxon>
        <taxon>Pseudomonadati</taxon>
        <taxon>Bacteroidota</taxon>
        <taxon>Bacteroidia</taxon>
        <taxon>Marinilabiliales</taxon>
        <taxon>Marinilabiliaceae</taxon>
        <taxon>Geofilum</taxon>
    </lineage>
</organism>